<feature type="transmembrane region" description="Helical" evidence="9">
    <location>
        <begin position="152"/>
        <end position="171"/>
    </location>
</feature>
<dbReference type="InterPro" id="IPR018584">
    <property type="entry name" value="GT87"/>
</dbReference>
<comment type="caution">
    <text evidence="10">The sequence shown here is derived from an EMBL/GenBank/DDBJ whole genome shotgun (WGS) entry which is preliminary data.</text>
</comment>
<evidence type="ECO:0000313" key="10">
    <source>
        <dbReference type="EMBL" id="GGG96921.1"/>
    </source>
</evidence>
<feature type="transmembrane region" description="Helical" evidence="9">
    <location>
        <begin position="89"/>
        <end position="108"/>
    </location>
</feature>
<dbReference type="EMBL" id="BMKU01000005">
    <property type="protein sequence ID" value="GGG96921.1"/>
    <property type="molecule type" value="Genomic_DNA"/>
</dbReference>
<dbReference type="PIRSF" id="PIRSF010361">
    <property type="entry name" value="UCP010361"/>
    <property type="match status" value="1"/>
</dbReference>
<reference evidence="11" key="1">
    <citation type="journal article" date="2019" name="Int. J. Syst. Evol. Microbiol.">
        <title>The Global Catalogue of Microorganisms (GCM) 10K type strain sequencing project: providing services to taxonomists for standard genome sequencing and annotation.</title>
        <authorList>
            <consortium name="The Broad Institute Genomics Platform"/>
            <consortium name="The Broad Institute Genome Sequencing Center for Infectious Disease"/>
            <person name="Wu L."/>
            <person name="Ma J."/>
        </authorList>
    </citation>
    <scope>NUCLEOTIDE SEQUENCE [LARGE SCALE GENOMIC DNA]</scope>
    <source>
        <strain evidence="11">CGMCC 1.1927</strain>
    </source>
</reference>
<feature type="transmembrane region" description="Helical" evidence="9">
    <location>
        <begin position="449"/>
        <end position="468"/>
    </location>
</feature>
<evidence type="ECO:0000256" key="5">
    <source>
        <dbReference type="ARBA" id="ARBA00022989"/>
    </source>
</evidence>
<evidence type="ECO:0000256" key="7">
    <source>
        <dbReference type="ARBA" id="ARBA00024033"/>
    </source>
</evidence>
<accession>A0ABQ1XLH2</accession>
<feature type="transmembrane region" description="Helical" evidence="9">
    <location>
        <begin position="416"/>
        <end position="434"/>
    </location>
</feature>
<keyword evidence="3" id="KW-0808">Transferase</keyword>
<evidence type="ECO:0000256" key="1">
    <source>
        <dbReference type="ARBA" id="ARBA00004651"/>
    </source>
</evidence>
<feature type="transmembrane region" description="Helical" evidence="9">
    <location>
        <begin position="212"/>
        <end position="242"/>
    </location>
</feature>
<keyword evidence="4 9" id="KW-0812">Transmembrane</keyword>
<feature type="transmembrane region" description="Helical" evidence="9">
    <location>
        <begin position="347"/>
        <end position="370"/>
    </location>
</feature>
<dbReference type="Pfam" id="PF09594">
    <property type="entry name" value="GT87"/>
    <property type="match status" value="1"/>
</dbReference>
<feature type="transmembrane region" description="Helical" evidence="9">
    <location>
        <begin position="177"/>
        <end position="200"/>
    </location>
</feature>
<evidence type="ECO:0000256" key="9">
    <source>
        <dbReference type="SAM" id="Phobius"/>
    </source>
</evidence>
<keyword evidence="6 9" id="KW-0472">Membrane</keyword>
<dbReference type="InterPro" id="IPR016570">
    <property type="entry name" value="UCP010361"/>
</dbReference>
<evidence type="ECO:0000256" key="8">
    <source>
        <dbReference type="SAM" id="MobiDB-lite"/>
    </source>
</evidence>
<name>A0ABQ1XLH2_9MICC</name>
<keyword evidence="2" id="KW-1003">Cell membrane</keyword>
<evidence type="ECO:0000256" key="4">
    <source>
        <dbReference type="ARBA" id="ARBA00022692"/>
    </source>
</evidence>
<sequence length="522" mass="56417">MNTSEPVAGAHAVTRGLRGPWRQPGAGHGGKLEAMEDTQPPEHRGRLRLVVPSRSDVLLRNFTELVGGPLGARSAPGIVSPGVFTVERVLILLTVLAALAGILLKGYCRANGWESPTQFYATCYSDFPELFRNRGLADGNFPILGTGSQFEYPVLTGLIAGITAWLVPGAGASDARILAYFDINAVLLAAAAVVTVLATARMSARRPWDAAMVALAPGIILAGTINWDLWAVALLAVGMYFFSRERLVLAGVFIGLATAAKLYPLLILGAILLLALRTGRFQPFLKTAGAAAVSWSVVNLPFAVANFPGWAYFFQFSADRGAGYSSPWFAYNLVLGRLRGQELSGAAVDLLSLGLFAIGCGLIAVVALTAPRRPRLAQLAFLIVAAFILTNKVYSPQFVVWLIPLLALARPRWRDFLVWQGIEGLHWAAVWMYLGQVTSAGSSQHNLDMPYYVLAVAAHMLALAYLMARVTWDIYDPSYDPIRRHHLDDPHGGPFTGAPDRFRLNLRRRAGSTLPQKAASDA</sequence>
<feature type="compositionally biased region" description="Basic and acidic residues" evidence="8">
    <location>
        <begin position="30"/>
        <end position="41"/>
    </location>
</feature>
<evidence type="ECO:0000256" key="2">
    <source>
        <dbReference type="ARBA" id="ARBA00022475"/>
    </source>
</evidence>
<proteinExistence type="inferred from homology"/>
<protein>
    <submittedName>
        <fullName evidence="10">Membrane protein</fullName>
    </submittedName>
</protein>
<evidence type="ECO:0000256" key="6">
    <source>
        <dbReference type="ARBA" id="ARBA00023136"/>
    </source>
</evidence>
<feature type="transmembrane region" description="Helical" evidence="9">
    <location>
        <begin position="376"/>
        <end position="395"/>
    </location>
</feature>
<keyword evidence="11" id="KW-1185">Reference proteome</keyword>
<organism evidence="10 11">
    <name type="scientific">Pseudarthrobacter polychromogenes</name>
    <dbReference type="NCBI Taxonomy" id="1676"/>
    <lineage>
        <taxon>Bacteria</taxon>
        <taxon>Bacillati</taxon>
        <taxon>Actinomycetota</taxon>
        <taxon>Actinomycetes</taxon>
        <taxon>Micrococcales</taxon>
        <taxon>Micrococcaceae</taxon>
        <taxon>Pseudarthrobacter</taxon>
    </lineage>
</organism>
<dbReference type="Proteomes" id="UP000596938">
    <property type="component" value="Unassembled WGS sequence"/>
</dbReference>
<comment type="subcellular location">
    <subcellularLocation>
        <location evidence="1">Cell membrane</location>
        <topology evidence="1">Multi-pass membrane protein</topology>
    </subcellularLocation>
</comment>
<feature type="transmembrane region" description="Helical" evidence="9">
    <location>
        <begin position="248"/>
        <end position="276"/>
    </location>
</feature>
<keyword evidence="5 9" id="KW-1133">Transmembrane helix</keyword>
<evidence type="ECO:0000313" key="11">
    <source>
        <dbReference type="Proteomes" id="UP000596938"/>
    </source>
</evidence>
<evidence type="ECO:0000256" key="3">
    <source>
        <dbReference type="ARBA" id="ARBA00022679"/>
    </source>
</evidence>
<comment type="similarity">
    <text evidence="7">Belongs to the glycosyltransferase 87 family.</text>
</comment>
<feature type="region of interest" description="Disordered" evidence="8">
    <location>
        <begin position="1"/>
        <end position="41"/>
    </location>
</feature>
<gene>
    <name evidence="10" type="ORF">GCM10011577_20230</name>
</gene>